<keyword evidence="4" id="KW-0378">Hydrolase</keyword>
<organism evidence="9 10">
    <name type="scientific">Cicer arietinum</name>
    <name type="common">Chickpea</name>
    <name type="synonym">Garbanzo</name>
    <dbReference type="NCBI Taxonomy" id="3827"/>
    <lineage>
        <taxon>Eukaryota</taxon>
        <taxon>Viridiplantae</taxon>
        <taxon>Streptophyta</taxon>
        <taxon>Embryophyta</taxon>
        <taxon>Tracheophyta</taxon>
        <taxon>Spermatophyta</taxon>
        <taxon>Magnoliopsida</taxon>
        <taxon>eudicotyledons</taxon>
        <taxon>Gunneridae</taxon>
        <taxon>Pentapetalae</taxon>
        <taxon>rosids</taxon>
        <taxon>fabids</taxon>
        <taxon>Fabales</taxon>
        <taxon>Fabaceae</taxon>
        <taxon>Papilionoideae</taxon>
        <taxon>50 kb inversion clade</taxon>
        <taxon>NPAAA clade</taxon>
        <taxon>Hologalegina</taxon>
        <taxon>IRL clade</taxon>
        <taxon>Cicereae</taxon>
        <taxon>Cicer</taxon>
    </lineage>
</organism>
<evidence type="ECO:0000256" key="6">
    <source>
        <dbReference type="ARBA" id="ARBA00023136"/>
    </source>
</evidence>
<dbReference type="InterPro" id="IPR029045">
    <property type="entry name" value="ClpP/crotonase-like_dom_sf"/>
</dbReference>
<dbReference type="Proteomes" id="UP000087171">
    <property type="component" value="Chromosome Ca1"/>
</dbReference>
<dbReference type="GeneID" id="101496031"/>
<accession>A0A1S2XH77</accession>
<dbReference type="eggNOG" id="ENOG502QQH5">
    <property type="taxonomic scope" value="Eukaryota"/>
</dbReference>
<dbReference type="PIRSF" id="PIRSF001217">
    <property type="entry name" value="Protease_4_SppA"/>
    <property type="match status" value="1"/>
</dbReference>
<gene>
    <name evidence="10" type="primary">LOC101496031</name>
</gene>
<dbReference type="GO" id="GO:0008236">
    <property type="term" value="F:serine-type peptidase activity"/>
    <property type="evidence" value="ECO:0007669"/>
    <property type="project" value="UniProtKB-KW"/>
</dbReference>
<dbReference type="KEGG" id="cam:101496031"/>
<dbReference type="NCBIfam" id="TIGR00706">
    <property type="entry name" value="SppA_dom"/>
    <property type="match status" value="1"/>
</dbReference>
<comment type="similarity">
    <text evidence="2">Belongs to the peptidase S49 family.</text>
</comment>
<evidence type="ECO:0000256" key="3">
    <source>
        <dbReference type="ARBA" id="ARBA00022670"/>
    </source>
</evidence>
<keyword evidence="5" id="KW-0720">Serine protease</keyword>
<dbReference type="STRING" id="3827.A0A1S2XH77"/>
<dbReference type="AlphaFoldDB" id="A0A1S2XH77"/>
<evidence type="ECO:0000259" key="8">
    <source>
        <dbReference type="Pfam" id="PF01343"/>
    </source>
</evidence>
<dbReference type="PANTHER" id="PTHR33209:SF1">
    <property type="entry name" value="PEPTIDASE S49 DOMAIN-CONTAINING PROTEIN"/>
    <property type="match status" value="1"/>
</dbReference>
<evidence type="ECO:0000256" key="5">
    <source>
        <dbReference type="ARBA" id="ARBA00022825"/>
    </source>
</evidence>
<reference evidence="10" key="2">
    <citation type="submission" date="2025-08" db="UniProtKB">
        <authorList>
            <consortium name="RefSeq"/>
        </authorList>
    </citation>
    <scope>IDENTIFICATION</scope>
    <source>
        <tissue evidence="10">Etiolated seedlings</tissue>
    </source>
</reference>
<dbReference type="InterPro" id="IPR004635">
    <property type="entry name" value="Pept_S49_SppA"/>
</dbReference>
<name>A0A1S2XH77_CICAR</name>
<sequence>MLTLLLPTPPRLTSIHRRNTLSSPSSTSALQFHRRFSSSSSSSSSSFLSLPHTTSRRCNSLRAFDSSSDSKIKEEDKEGAIDGQNVRIADEDYPSGEFEFEPITGWRNFLVKVKMLIAFPWERVRKGSVLTMKLRGQISDQAKSRFSPGLSLPQICENFLKAAYDPRISGVYLHIDSLNCGWGKVEEIRRHILNFKKSGKFVVAYVPTCQEKEYYLASACEEIYAPPSAYFSLFGLSVQASFLRGVLENIGIEPQVERIGKYKSAGDQLARRTMSDENCEMLTALLDNIYTNWLDKVSSAKGKGREDIEKFINEGVYQVDKLKEEGLISNIIYDDEVTAMLKERLGVKTDKNLPMVDYRKYSRVRKWTVGISGGKELIAIIRASGSISRVKSQLSISSSGIIAEEFIEKIRTVRESKRFKAAIIRIDSPGGDALASDLMWREIRLLAASKPVIASMSDVAASGGYYMAMAAQAIVAESLTLTGSIGVVTGKFNLGKLYEKIGFNKEIISRGRYAEVLAAEQRSFRPDEAELFAKSAQNAYKQFRDKAALSRSMTVDKMEEVAQGRVWTGKDAASHGLVDAIGGLSRAIAIAKLKANIPQDKQVTVVEISRPSPSLPEILLGAGTSLTGVENTLKELLHGLTFSDGVQARMDRIVFGSSEGTNLILSIIKDYLSSL</sequence>
<evidence type="ECO:0000256" key="4">
    <source>
        <dbReference type="ARBA" id="ARBA00022801"/>
    </source>
</evidence>
<protein>
    <submittedName>
        <fullName evidence="10">Serine protease SPPA, chloroplastic-like</fullName>
    </submittedName>
</protein>
<keyword evidence="3" id="KW-0645">Protease</keyword>
<reference evidence="9" key="1">
    <citation type="journal article" date="2013" name="Nat. Biotechnol.">
        <title>Draft genome sequence of chickpea (Cicer arietinum) provides a resource for trait improvement.</title>
        <authorList>
            <person name="Varshney R.K."/>
            <person name="Song C."/>
            <person name="Saxena R.K."/>
            <person name="Azam S."/>
            <person name="Yu S."/>
            <person name="Sharpe A.G."/>
            <person name="Cannon S."/>
            <person name="Baek J."/>
            <person name="Rosen B.D."/>
            <person name="Tar'an B."/>
            <person name="Millan T."/>
            <person name="Zhang X."/>
            <person name="Ramsay L.D."/>
            <person name="Iwata A."/>
            <person name="Wang Y."/>
            <person name="Nelson W."/>
            <person name="Farmer A.D."/>
            <person name="Gaur P.M."/>
            <person name="Soderlund C."/>
            <person name="Penmetsa R.V."/>
            <person name="Xu C."/>
            <person name="Bharti A.K."/>
            <person name="He W."/>
            <person name="Winter P."/>
            <person name="Zhao S."/>
            <person name="Hane J.K."/>
            <person name="Carrasquilla-Garcia N."/>
            <person name="Condie J.A."/>
            <person name="Upadhyaya H.D."/>
            <person name="Luo M.C."/>
            <person name="Thudi M."/>
            <person name="Gowda C.L."/>
            <person name="Singh N.P."/>
            <person name="Lichtenzveig J."/>
            <person name="Gali K.K."/>
            <person name="Rubio J."/>
            <person name="Nadarajan N."/>
            <person name="Dolezel J."/>
            <person name="Bansal K.C."/>
            <person name="Xu X."/>
            <person name="Edwards D."/>
            <person name="Zhang G."/>
            <person name="Kahl G."/>
            <person name="Gil J."/>
            <person name="Singh K.B."/>
            <person name="Datta S.K."/>
            <person name="Jackson S.A."/>
            <person name="Wang J."/>
            <person name="Cook D.R."/>
        </authorList>
    </citation>
    <scope>NUCLEOTIDE SEQUENCE [LARGE SCALE GENOMIC DNA]</scope>
    <source>
        <strain evidence="9">cv. CDC Frontier</strain>
    </source>
</reference>
<dbReference type="RefSeq" id="XP_004488395.1">
    <property type="nucleotide sequence ID" value="XM_004488338.2"/>
</dbReference>
<proteinExistence type="inferred from homology"/>
<dbReference type="CDD" id="cd07023">
    <property type="entry name" value="S49_Sppa_N_C"/>
    <property type="match status" value="1"/>
</dbReference>
<feature type="domain" description="Peptidase S49" evidence="8">
    <location>
        <begin position="195"/>
        <end position="347"/>
    </location>
</feature>
<comment type="subcellular location">
    <subcellularLocation>
        <location evidence="1">Membrane</location>
    </subcellularLocation>
</comment>
<feature type="domain" description="Peptidase S49" evidence="8">
    <location>
        <begin position="446"/>
        <end position="596"/>
    </location>
</feature>
<dbReference type="Gene3D" id="3.90.226.10">
    <property type="entry name" value="2-enoyl-CoA Hydratase, Chain A, domain 1"/>
    <property type="match status" value="4"/>
</dbReference>
<dbReference type="Pfam" id="PF01343">
    <property type="entry name" value="Peptidase_S49"/>
    <property type="match status" value="2"/>
</dbReference>
<feature type="active site" description="Proton donor/acceptor" evidence="7">
    <location>
        <position position="263"/>
    </location>
</feature>
<dbReference type="InterPro" id="IPR047217">
    <property type="entry name" value="S49_SppA_67K_type_N"/>
</dbReference>
<dbReference type="InterPro" id="IPR047272">
    <property type="entry name" value="S49_SppA_C"/>
</dbReference>
<keyword evidence="9" id="KW-1185">Reference proteome</keyword>
<evidence type="ECO:0000313" key="9">
    <source>
        <dbReference type="Proteomes" id="UP000087171"/>
    </source>
</evidence>
<evidence type="ECO:0000313" key="10">
    <source>
        <dbReference type="RefSeq" id="XP_004488395.1"/>
    </source>
</evidence>
<dbReference type="OrthoDB" id="45421at2759"/>
<dbReference type="PANTHER" id="PTHR33209">
    <property type="entry name" value="PROTEASE 4"/>
    <property type="match status" value="1"/>
</dbReference>
<dbReference type="PaxDb" id="3827-XP_004488395.1"/>
<evidence type="ECO:0000256" key="1">
    <source>
        <dbReference type="ARBA" id="ARBA00004370"/>
    </source>
</evidence>
<evidence type="ECO:0000256" key="7">
    <source>
        <dbReference type="PIRSR" id="PIRSR001217-1"/>
    </source>
</evidence>
<feature type="active site" description="Nucleophile" evidence="7">
    <location>
        <position position="462"/>
    </location>
</feature>
<dbReference type="GO" id="GO:0016020">
    <property type="term" value="C:membrane"/>
    <property type="evidence" value="ECO:0007669"/>
    <property type="project" value="UniProtKB-SubCell"/>
</dbReference>
<evidence type="ECO:0000256" key="2">
    <source>
        <dbReference type="ARBA" id="ARBA00008683"/>
    </source>
</evidence>
<dbReference type="CDD" id="cd07018">
    <property type="entry name" value="S49_SppA_67K_type"/>
    <property type="match status" value="1"/>
</dbReference>
<keyword evidence="6" id="KW-0472">Membrane</keyword>
<dbReference type="GO" id="GO:0006465">
    <property type="term" value="P:signal peptide processing"/>
    <property type="evidence" value="ECO:0007669"/>
    <property type="project" value="InterPro"/>
</dbReference>
<dbReference type="InterPro" id="IPR002142">
    <property type="entry name" value="Peptidase_S49"/>
</dbReference>
<dbReference type="SUPFAM" id="SSF52096">
    <property type="entry name" value="ClpP/crotonase"/>
    <property type="match status" value="2"/>
</dbReference>
<dbReference type="InterPro" id="IPR004634">
    <property type="entry name" value="Pept_S49_pIV"/>
</dbReference>